<feature type="region of interest" description="Disordered" evidence="1">
    <location>
        <begin position="1"/>
        <end position="84"/>
    </location>
</feature>
<evidence type="ECO:0000313" key="2">
    <source>
        <dbReference type="EMBL" id="KAJ3033690.1"/>
    </source>
</evidence>
<name>A0AAD5WYU6_9FUNG</name>
<feature type="non-terminal residue" evidence="2">
    <location>
        <position position="84"/>
    </location>
</feature>
<feature type="compositionally biased region" description="Basic and acidic residues" evidence="1">
    <location>
        <begin position="59"/>
        <end position="70"/>
    </location>
</feature>
<protein>
    <submittedName>
        <fullName evidence="2">Uncharacterized protein</fullName>
    </submittedName>
</protein>
<dbReference type="EMBL" id="JADGJD010002254">
    <property type="protein sequence ID" value="KAJ3033690.1"/>
    <property type="molecule type" value="Genomic_DNA"/>
</dbReference>
<proteinExistence type="predicted"/>
<reference evidence="2" key="1">
    <citation type="submission" date="2020-05" db="EMBL/GenBank/DDBJ databases">
        <title>Phylogenomic resolution of chytrid fungi.</title>
        <authorList>
            <person name="Stajich J.E."/>
            <person name="Amses K."/>
            <person name="Simmons R."/>
            <person name="Seto K."/>
            <person name="Myers J."/>
            <person name="Bonds A."/>
            <person name="Quandt C.A."/>
            <person name="Barry K."/>
            <person name="Liu P."/>
            <person name="Grigoriev I."/>
            <person name="Longcore J.E."/>
            <person name="James T.Y."/>
        </authorList>
    </citation>
    <scope>NUCLEOTIDE SEQUENCE</scope>
    <source>
        <strain evidence="2">JEL0318</strain>
    </source>
</reference>
<dbReference type="AlphaFoldDB" id="A0AAD5WYU6"/>
<gene>
    <name evidence="2" type="ORF">HK097_004755</name>
</gene>
<feature type="compositionally biased region" description="Low complexity" evidence="1">
    <location>
        <begin position="1"/>
        <end position="10"/>
    </location>
</feature>
<comment type="caution">
    <text evidence="2">The sequence shown here is derived from an EMBL/GenBank/DDBJ whole genome shotgun (WGS) entry which is preliminary data.</text>
</comment>
<organism evidence="2 3">
    <name type="scientific">Rhizophlyctis rosea</name>
    <dbReference type="NCBI Taxonomy" id="64517"/>
    <lineage>
        <taxon>Eukaryota</taxon>
        <taxon>Fungi</taxon>
        <taxon>Fungi incertae sedis</taxon>
        <taxon>Chytridiomycota</taxon>
        <taxon>Chytridiomycota incertae sedis</taxon>
        <taxon>Chytridiomycetes</taxon>
        <taxon>Rhizophlyctidales</taxon>
        <taxon>Rhizophlyctidaceae</taxon>
        <taxon>Rhizophlyctis</taxon>
    </lineage>
</organism>
<evidence type="ECO:0000313" key="3">
    <source>
        <dbReference type="Proteomes" id="UP001212841"/>
    </source>
</evidence>
<accession>A0AAD5WYU6</accession>
<keyword evidence="3" id="KW-1185">Reference proteome</keyword>
<evidence type="ECO:0000256" key="1">
    <source>
        <dbReference type="SAM" id="MobiDB-lite"/>
    </source>
</evidence>
<dbReference type="Proteomes" id="UP001212841">
    <property type="component" value="Unassembled WGS sequence"/>
</dbReference>
<sequence length="84" mass="9020">MQTRPLTPQKPKSPPPADDWSRLASSTRAKITKRGGQLDPIVVRSAPEPTSRQRSNVLDGRKLIAKKAEDGAIAEDTEGGSRSG</sequence>